<evidence type="ECO:0000259" key="9">
    <source>
        <dbReference type="Pfam" id="PF01431"/>
    </source>
</evidence>
<dbReference type="PANTHER" id="PTHR11733:SF167">
    <property type="entry name" value="FI17812P1-RELATED"/>
    <property type="match status" value="1"/>
</dbReference>
<evidence type="ECO:0000313" key="12">
    <source>
        <dbReference type="Proteomes" id="UP001157167"/>
    </source>
</evidence>
<accession>A0ABQ6FA09</accession>
<evidence type="ECO:0000259" key="10">
    <source>
        <dbReference type="Pfam" id="PF05649"/>
    </source>
</evidence>
<evidence type="ECO:0000313" key="11">
    <source>
        <dbReference type="EMBL" id="GLT22116.1"/>
    </source>
</evidence>
<gene>
    <name evidence="11" type="ORF">GCM10007933_15740</name>
</gene>
<evidence type="ECO:0000256" key="8">
    <source>
        <dbReference type="SAM" id="SignalP"/>
    </source>
</evidence>
<protein>
    <submittedName>
        <fullName evidence="11">Zinc metalloprotease</fullName>
    </submittedName>
</protein>
<dbReference type="Gene3D" id="3.40.390.10">
    <property type="entry name" value="Collagenase (Catalytic Domain)"/>
    <property type="match status" value="1"/>
</dbReference>
<reference evidence="12" key="1">
    <citation type="journal article" date="2019" name="Int. J. Syst. Evol. Microbiol.">
        <title>The Global Catalogue of Microorganisms (GCM) 10K type strain sequencing project: providing services to taxonomists for standard genome sequencing and annotation.</title>
        <authorList>
            <consortium name="The Broad Institute Genomics Platform"/>
            <consortium name="The Broad Institute Genome Sequencing Center for Infectious Disease"/>
            <person name="Wu L."/>
            <person name="Ma J."/>
        </authorList>
    </citation>
    <scope>NUCLEOTIDE SEQUENCE [LARGE SCALE GENOMIC DNA]</scope>
    <source>
        <strain evidence="12">NBRC 102407</strain>
    </source>
</reference>
<evidence type="ECO:0000256" key="2">
    <source>
        <dbReference type="ARBA" id="ARBA00007357"/>
    </source>
</evidence>
<keyword evidence="3" id="KW-0645">Protease</keyword>
<evidence type="ECO:0000256" key="5">
    <source>
        <dbReference type="ARBA" id="ARBA00022801"/>
    </source>
</evidence>
<evidence type="ECO:0000256" key="3">
    <source>
        <dbReference type="ARBA" id="ARBA00022670"/>
    </source>
</evidence>
<dbReference type="CDD" id="cd08662">
    <property type="entry name" value="M13"/>
    <property type="match status" value="1"/>
</dbReference>
<dbReference type="InterPro" id="IPR008753">
    <property type="entry name" value="Peptidase_M13_N"/>
</dbReference>
<dbReference type="EMBL" id="BSPX01000019">
    <property type="protein sequence ID" value="GLT22116.1"/>
    <property type="molecule type" value="Genomic_DNA"/>
</dbReference>
<organism evidence="11 12">
    <name type="scientific">Zoogloea oryzae</name>
    <dbReference type="NCBI Taxonomy" id="310767"/>
    <lineage>
        <taxon>Bacteria</taxon>
        <taxon>Pseudomonadati</taxon>
        <taxon>Pseudomonadota</taxon>
        <taxon>Betaproteobacteria</taxon>
        <taxon>Rhodocyclales</taxon>
        <taxon>Zoogloeaceae</taxon>
        <taxon>Zoogloea</taxon>
    </lineage>
</organism>
<dbReference type="SUPFAM" id="SSF55486">
    <property type="entry name" value="Metalloproteases ('zincins'), catalytic domain"/>
    <property type="match status" value="1"/>
</dbReference>
<dbReference type="InterPro" id="IPR024079">
    <property type="entry name" value="MetalloPept_cat_dom_sf"/>
</dbReference>
<keyword evidence="5" id="KW-0378">Hydrolase</keyword>
<dbReference type="Proteomes" id="UP001157167">
    <property type="component" value="Unassembled WGS sequence"/>
</dbReference>
<evidence type="ECO:0000256" key="7">
    <source>
        <dbReference type="ARBA" id="ARBA00023049"/>
    </source>
</evidence>
<dbReference type="Gene3D" id="1.10.1380.10">
    <property type="entry name" value="Neutral endopeptidase , domain2"/>
    <property type="match status" value="1"/>
</dbReference>
<feature type="chain" id="PRO_5046537515" evidence="8">
    <location>
        <begin position="18"/>
        <end position="678"/>
    </location>
</feature>
<dbReference type="GO" id="GO:0008237">
    <property type="term" value="F:metallopeptidase activity"/>
    <property type="evidence" value="ECO:0007669"/>
    <property type="project" value="UniProtKB-KW"/>
</dbReference>
<keyword evidence="6" id="KW-0862">Zinc</keyword>
<keyword evidence="7 11" id="KW-0482">Metalloprotease</keyword>
<comment type="caution">
    <text evidence="11">The sequence shown here is derived from an EMBL/GenBank/DDBJ whole genome shotgun (WGS) entry which is preliminary data.</text>
</comment>
<keyword evidence="4" id="KW-0479">Metal-binding</keyword>
<dbReference type="Pfam" id="PF01431">
    <property type="entry name" value="Peptidase_M13"/>
    <property type="match status" value="1"/>
</dbReference>
<keyword evidence="12" id="KW-1185">Reference proteome</keyword>
<comment type="similarity">
    <text evidence="2">Belongs to the peptidase M13 family.</text>
</comment>
<name>A0ABQ6FA09_9RHOO</name>
<sequence>MLLAVPALMLAGAAAHADSAARGPAFGQWGVETRYIAPEITPGDDFYRHVNKGWLDTATIPPGLPMNGAFVGLALSTERQMQAIVDDVLGQQAPVGTPVQQIADLHASYTDMARRNALGSRPLQAGLDAILTLTDRRDFARRMGEPGYGSVVGMGVDQDPGNPRRYVLSLSQSGIGLPGRDYYLKDEEPYIGFRSAYRDYIEGVFQRAGVGDGKARAEAIVAFETALAATHWTPEAQRDAVKTYHPMSVKALARYAPGFDWAAFLGAGGFDGVTRVNLSTDTAVKAAAALFGKTPVDTLRAYTAFHYLDRRAPLLSQPWVDAHFDFYARRLGGIAVQRPLDKQALEFLARPPVAEQMGRLYAERYFPSDSKAAADKLVRFLRAAFRERLARSEWMDAPTRKAAIAKLDAVTVKIGYPDKWHDFSAVRVARDDLLGNVMRYEAWAQRDARAMLDGPVRKWEWSALTMPQVINAYYSSAGNEIVFPAAILQPPFFDPKADPAVNYGAIGMVIGHELGHGFDDQGNRFDGRGALRNWWTEPARAAFELRAKQLVAQYDAYSPLPGLNLSGQLTLGENIGDLGGIAIAWSAYRKLVATDYAGQAPVIDGYTGDQRFFLGYAQLWRSQYNEGFLRRITLTDPHSPGEFRVNGVLRNFGPWYEAFDVKPGNALYLPPEARVSIW</sequence>
<proteinExistence type="inferred from homology"/>
<dbReference type="PRINTS" id="PR00786">
    <property type="entry name" value="NEPRILYSIN"/>
</dbReference>
<dbReference type="InterPro" id="IPR018497">
    <property type="entry name" value="Peptidase_M13_C"/>
</dbReference>
<dbReference type="PANTHER" id="PTHR11733">
    <property type="entry name" value="ZINC METALLOPROTEASE FAMILY M13 NEPRILYSIN-RELATED"/>
    <property type="match status" value="1"/>
</dbReference>
<evidence type="ECO:0000256" key="1">
    <source>
        <dbReference type="ARBA" id="ARBA00001947"/>
    </source>
</evidence>
<feature type="domain" description="Peptidase M13 N-terminal" evidence="10">
    <location>
        <begin position="42"/>
        <end position="417"/>
    </location>
</feature>
<dbReference type="RefSeq" id="WP_284187488.1">
    <property type="nucleotide sequence ID" value="NZ_BSPX01000019.1"/>
</dbReference>
<evidence type="ECO:0000256" key="6">
    <source>
        <dbReference type="ARBA" id="ARBA00022833"/>
    </source>
</evidence>
<feature type="signal peptide" evidence="8">
    <location>
        <begin position="1"/>
        <end position="17"/>
    </location>
</feature>
<dbReference type="PROSITE" id="PS51885">
    <property type="entry name" value="NEPRILYSIN"/>
    <property type="match status" value="1"/>
</dbReference>
<evidence type="ECO:0000256" key="4">
    <source>
        <dbReference type="ARBA" id="ARBA00022723"/>
    </source>
</evidence>
<comment type="cofactor">
    <cofactor evidence="1">
        <name>Zn(2+)</name>
        <dbReference type="ChEBI" id="CHEBI:29105"/>
    </cofactor>
</comment>
<feature type="domain" description="Peptidase M13 C-terminal" evidence="9">
    <location>
        <begin position="471"/>
        <end position="675"/>
    </location>
</feature>
<dbReference type="Pfam" id="PF05649">
    <property type="entry name" value="Peptidase_M13_N"/>
    <property type="match status" value="1"/>
</dbReference>
<dbReference type="InterPro" id="IPR000718">
    <property type="entry name" value="Peptidase_M13"/>
</dbReference>
<dbReference type="InterPro" id="IPR042089">
    <property type="entry name" value="Peptidase_M13_dom_2"/>
</dbReference>
<keyword evidence="8" id="KW-0732">Signal</keyword>